<name>A0A0C3B511_SERVB</name>
<dbReference type="EMBL" id="KN824305">
    <property type="protein sequence ID" value="KIM26546.1"/>
    <property type="molecule type" value="Genomic_DNA"/>
</dbReference>
<dbReference type="SMART" id="SM00490">
    <property type="entry name" value="HELICc"/>
    <property type="match status" value="1"/>
</dbReference>
<dbReference type="InterPro" id="IPR050496">
    <property type="entry name" value="SNF2_RAD54_helicase_repair"/>
</dbReference>
<dbReference type="InterPro" id="IPR038718">
    <property type="entry name" value="SNF2-like_sf"/>
</dbReference>
<proteinExistence type="predicted"/>
<dbReference type="InterPro" id="IPR049730">
    <property type="entry name" value="SNF2/RAD54-like_C"/>
</dbReference>
<dbReference type="Pfam" id="PF00271">
    <property type="entry name" value="Helicase_C"/>
    <property type="match status" value="1"/>
</dbReference>
<dbReference type="GO" id="GO:0005524">
    <property type="term" value="F:ATP binding"/>
    <property type="evidence" value="ECO:0007669"/>
    <property type="project" value="InterPro"/>
</dbReference>
<feature type="region of interest" description="Disordered" evidence="6">
    <location>
        <begin position="183"/>
        <end position="223"/>
    </location>
</feature>
<dbReference type="PANTHER" id="PTHR45629:SF7">
    <property type="entry name" value="DNA EXCISION REPAIR PROTEIN ERCC-6-RELATED"/>
    <property type="match status" value="1"/>
</dbReference>
<organism evidence="9 10">
    <name type="scientific">Serendipita vermifera MAFF 305830</name>
    <dbReference type="NCBI Taxonomy" id="933852"/>
    <lineage>
        <taxon>Eukaryota</taxon>
        <taxon>Fungi</taxon>
        <taxon>Dikarya</taxon>
        <taxon>Basidiomycota</taxon>
        <taxon>Agaricomycotina</taxon>
        <taxon>Agaricomycetes</taxon>
        <taxon>Sebacinales</taxon>
        <taxon>Serendipitaceae</taxon>
        <taxon>Serendipita</taxon>
    </lineage>
</organism>
<keyword evidence="10" id="KW-1185">Reference proteome</keyword>
<feature type="compositionally biased region" description="Polar residues" evidence="6">
    <location>
        <begin position="7"/>
        <end position="19"/>
    </location>
</feature>
<evidence type="ECO:0000256" key="1">
    <source>
        <dbReference type="ARBA" id="ARBA00004123"/>
    </source>
</evidence>
<dbReference type="SMART" id="SM00487">
    <property type="entry name" value="DEXDc"/>
    <property type="match status" value="1"/>
</dbReference>
<accession>A0A0C3B511</accession>
<comment type="subcellular location">
    <subcellularLocation>
        <location evidence="1">Nucleus</location>
    </subcellularLocation>
</comment>
<evidence type="ECO:0000313" key="9">
    <source>
        <dbReference type="EMBL" id="KIM26546.1"/>
    </source>
</evidence>
<keyword evidence="2" id="KW-0547">Nucleotide-binding</keyword>
<gene>
    <name evidence="9" type="ORF">M408DRAFT_25257</name>
</gene>
<evidence type="ECO:0000256" key="4">
    <source>
        <dbReference type="ARBA" id="ARBA00022840"/>
    </source>
</evidence>
<dbReference type="AlphaFoldDB" id="A0A0C3B511"/>
<dbReference type="InterPro" id="IPR001650">
    <property type="entry name" value="Helicase_C-like"/>
</dbReference>
<reference evidence="10" key="2">
    <citation type="submission" date="2015-01" db="EMBL/GenBank/DDBJ databases">
        <title>Evolutionary Origins and Diversification of the Mycorrhizal Mutualists.</title>
        <authorList>
            <consortium name="DOE Joint Genome Institute"/>
            <consortium name="Mycorrhizal Genomics Consortium"/>
            <person name="Kohler A."/>
            <person name="Kuo A."/>
            <person name="Nagy L.G."/>
            <person name="Floudas D."/>
            <person name="Copeland A."/>
            <person name="Barry K.W."/>
            <person name="Cichocki N."/>
            <person name="Veneault-Fourrey C."/>
            <person name="LaButti K."/>
            <person name="Lindquist E.A."/>
            <person name="Lipzen A."/>
            <person name="Lundell T."/>
            <person name="Morin E."/>
            <person name="Murat C."/>
            <person name="Riley R."/>
            <person name="Ohm R."/>
            <person name="Sun H."/>
            <person name="Tunlid A."/>
            <person name="Henrissat B."/>
            <person name="Grigoriev I.V."/>
            <person name="Hibbett D.S."/>
            <person name="Martin F."/>
        </authorList>
    </citation>
    <scope>NUCLEOTIDE SEQUENCE [LARGE SCALE GENOMIC DNA]</scope>
    <source>
        <strain evidence="10">MAFF 305830</strain>
    </source>
</reference>
<dbReference type="PROSITE" id="PS51192">
    <property type="entry name" value="HELICASE_ATP_BIND_1"/>
    <property type="match status" value="1"/>
</dbReference>
<evidence type="ECO:0000256" key="5">
    <source>
        <dbReference type="ARBA" id="ARBA00023242"/>
    </source>
</evidence>
<evidence type="ECO:0000313" key="10">
    <source>
        <dbReference type="Proteomes" id="UP000054097"/>
    </source>
</evidence>
<feature type="domain" description="Helicase ATP-binding" evidence="7">
    <location>
        <begin position="287"/>
        <end position="488"/>
    </location>
</feature>
<reference evidence="9 10" key="1">
    <citation type="submission" date="2014-04" db="EMBL/GenBank/DDBJ databases">
        <authorList>
            <consortium name="DOE Joint Genome Institute"/>
            <person name="Kuo A."/>
            <person name="Zuccaro A."/>
            <person name="Kohler A."/>
            <person name="Nagy L.G."/>
            <person name="Floudas D."/>
            <person name="Copeland A."/>
            <person name="Barry K.W."/>
            <person name="Cichocki N."/>
            <person name="Veneault-Fourrey C."/>
            <person name="LaButti K."/>
            <person name="Lindquist E.A."/>
            <person name="Lipzen A."/>
            <person name="Lundell T."/>
            <person name="Morin E."/>
            <person name="Murat C."/>
            <person name="Sun H."/>
            <person name="Tunlid A."/>
            <person name="Henrissat B."/>
            <person name="Grigoriev I.V."/>
            <person name="Hibbett D.S."/>
            <person name="Martin F."/>
            <person name="Nordberg H.P."/>
            <person name="Cantor M.N."/>
            <person name="Hua S.X."/>
        </authorList>
    </citation>
    <scope>NUCLEOTIDE SEQUENCE [LARGE SCALE GENOMIC DNA]</scope>
    <source>
        <strain evidence="9 10">MAFF 305830</strain>
    </source>
</reference>
<evidence type="ECO:0000259" key="8">
    <source>
        <dbReference type="PROSITE" id="PS51194"/>
    </source>
</evidence>
<dbReference type="OrthoDB" id="413460at2759"/>
<dbReference type="GO" id="GO:0005634">
    <property type="term" value="C:nucleus"/>
    <property type="evidence" value="ECO:0007669"/>
    <property type="project" value="UniProtKB-SubCell"/>
</dbReference>
<dbReference type="InterPro" id="IPR000330">
    <property type="entry name" value="SNF2_N"/>
</dbReference>
<dbReference type="Proteomes" id="UP000054097">
    <property type="component" value="Unassembled WGS sequence"/>
</dbReference>
<evidence type="ECO:0000256" key="2">
    <source>
        <dbReference type="ARBA" id="ARBA00022741"/>
    </source>
</evidence>
<keyword evidence="4" id="KW-0067">ATP-binding</keyword>
<feature type="domain" description="Helicase C-terminal" evidence="8">
    <location>
        <begin position="685"/>
        <end position="845"/>
    </location>
</feature>
<evidence type="ECO:0000256" key="3">
    <source>
        <dbReference type="ARBA" id="ARBA00022801"/>
    </source>
</evidence>
<feature type="compositionally biased region" description="Acidic residues" evidence="6">
    <location>
        <begin position="105"/>
        <end position="121"/>
    </location>
</feature>
<evidence type="ECO:0000259" key="7">
    <source>
        <dbReference type="PROSITE" id="PS51192"/>
    </source>
</evidence>
<dbReference type="PANTHER" id="PTHR45629">
    <property type="entry name" value="SNF2/RAD54 FAMILY MEMBER"/>
    <property type="match status" value="1"/>
</dbReference>
<feature type="compositionally biased region" description="Basic and acidic residues" evidence="6">
    <location>
        <begin position="32"/>
        <end position="44"/>
    </location>
</feature>
<dbReference type="STRING" id="933852.A0A0C3B511"/>
<dbReference type="Pfam" id="PF00176">
    <property type="entry name" value="SNF2-rel_dom"/>
    <property type="match status" value="1"/>
</dbReference>
<dbReference type="FunFam" id="3.40.50.10810:FF:000019">
    <property type="entry name" value="DNA excision repair protein ERCC-6-like 2 isoform X1"/>
    <property type="match status" value="1"/>
</dbReference>
<dbReference type="SUPFAM" id="SSF52540">
    <property type="entry name" value="P-loop containing nucleoside triphosphate hydrolases"/>
    <property type="match status" value="2"/>
</dbReference>
<protein>
    <submittedName>
        <fullName evidence="9">Uncharacterized protein</fullName>
    </submittedName>
</protein>
<dbReference type="CDD" id="cd18793">
    <property type="entry name" value="SF2_C_SNF"/>
    <property type="match status" value="1"/>
</dbReference>
<sequence length="959" mass="109081">MRIGGNVNEQTKQMSTGQPTPIIVDDSDDDPDFRRGPIPEEKGPQRRSRKSGKRKEPELVKQTSQSRQKRRKTSKAHNQEPIRNPLIELLGVDGDSYFQQCDKDKEEEEEDAEEAEEEDMDANMVDNPMVRPRSSSTALNRKAVTKIEDESMSDATTEADDEEIPDGPSIWDMRDKILAMMSRNATQQESSKAALRRQKREKDPEATESDSDDSVGPLLALQSPERPIHTIVSHTIELFEPKPRFNSLNPPPNIGPHILHGTDSIQIPSSINRWLRPYQRKGVEFLWERYYKGVGGILGDDMGLGKTVQIISFLSAIMKKNGDTRDVDRRKRHTANLQDRGYRLAESSIDIHPLLMPKANVTWPTCLLVAPAVLLSNWRSELETWGYFEFETYDAKSAKGNLLRDFRLGRLDIVLVSMDTMSRNSELFCDLDWSVVIVDEAHKMKNPSSQIQQAMSTVNCARRFALTGTAVQNNYEELWTLLNWTNPGRLGTLKQWKWSVSAPLKKGQSSTATLEERERAQKVANNLVHKLLPHFFLRRTKDLLVGQMPNKIDQVVFCPLSDKQKRVYRNFLATSEVQGLLRKDEPCDCGEAPPQKRRKCCHPVGEEDLLKAMTIFIKISNSLFLIKPVHGEDPKTHEMNLKLMEIAFPELTRVERFVPTEGNPNDECGKWRVLNGLLQDWNDENDRARLSATPEDATMATKLNKVLIFTKSRKLLEYIACALQYEGFEFRELHGGVAGPDRDANIDDFQNNPDVFVFLITTQTGGVGLNLTAANKVIIFDPNWNPAHDLQAMDRAFRIGQLRDVEVYRLVAAGCLEELIYKRQLYKQQQMMIAYEARTQARYFEGIQGVKDMPGELFGVKNIFALSDRNDVEERVEKARIEEALWRAEVVDSLAEGAANGKSMVDFLTESPEDTKKEVVKKKKEVMKKRLMDYGAAYTHSNEELLHTSIAESAKACIV</sequence>
<dbReference type="Gene3D" id="3.40.50.10810">
    <property type="entry name" value="Tandem AAA-ATPase domain"/>
    <property type="match status" value="1"/>
</dbReference>
<dbReference type="PROSITE" id="PS51194">
    <property type="entry name" value="HELICASE_CTER"/>
    <property type="match status" value="1"/>
</dbReference>
<dbReference type="GO" id="GO:0016787">
    <property type="term" value="F:hydrolase activity"/>
    <property type="evidence" value="ECO:0007669"/>
    <property type="project" value="UniProtKB-KW"/>
</dbReference>
<keyword evidence="3" id="KW-0378">Hydrolase</keyword>
<dbReference type="InterPro" id="IPR014001">
    <property type="entry name" value="Helicase_ATP-bd"/>
</dbReference>
<dbReference type="HOGENOM" id="CLU_000315_4_3_1"/>
<feature type="region of interest" description="Disordered" evidence="6">
    <location>
        <begin position="1"/>
        <end position="168"/>
    </location>
</feature>
<keyword evidence="5" id="KW-0539">Nucleus</keyword>
<evidence type="ECO:0000256" key="6">
    <source>
        <dbReference type="SAM" id="MobiDB-lite"/>
    </source>
</evidence>
<dbReference type="Gene3D" id="3.40.50.300">
    <property type="entry name" value="P-loop containing nucleotide triphosphate hydrolases"/>
    <property type="match status" value="1"/>
</dbReference>
<dbReference type="InterPro" id="IPR027417">
    <property type="entry name" value="P-loop_NTPase"/>
</dbReference>